<comment type="similarity">
    <text evidence="1">Belongs to the LysR transcriptional regulatory family.</text>
</comment>
<dbReference type="SUPFAM" id="SSF46785">
    <property type="entry name" value="Winged helix' DNA-binding domain"/>
    <property type="match status" value="1"/>
</dbReference>
<dbReference type="eggNOG" id="COG0583">
    <property type="taxonomic scope" value="Bacteria"/>
</dbReference>
<dbReference type="PANTHER" id="PTHR30537">
    <property type="entry name" value="HTH-TYPE TRANSCRIPTIONAL REGULATOR"/>
    <property type="match status" value="1"/>
</dbReference>
<evidence type="ECO:0000256" key="3">
    <source>
        <dbReference type="ARBA" id="ARBA00023125"/>
    </source>
</evidence>
<keyword evidence="6" id="KW-0456">Lyase</keyword>
<dbReference type="Gene3D" id="1.10.10.10">
    <property type="entry name" value="Winged helix-like DNA-binding domain superfamily/Winged helix DNA-binding domain"/>
    <property type="match status" value="1"/>
</dbReference>
<dbReference type="GO" id="GO:0043565">
    <property type="term" value="F:sequence-specific DNA binding"/>
    <property type="evidence" value="ECO:0007669"/>
    <property type="project" value="TreeGrafter"/>
</dbReference>
<accession>A6VXM9</accession>
<dbReference type="GO" id="GO:0004089">
    <property type="term" value="F:carbonate dehydratase activity"/>
    <property type="evidence" value="ECO:0007669"/>
    <property type="project" value="UniProtKB-EC"/>
</dbReference>
<dbReference type="PROSITE" id="PS50931">
    <property type="entry name" value="HTH_LYSR"/>
    <property type="match status" value="1"/>
</dbReference>
<dbReference type="HOGENOM" id="CLU_039613_16_2_6"/>
<sequence>MNKIMEYDLNAVRQFIKVAENLSFTVAAQQLDVTQSGISRAVNRLESQLGLRLLHRNTRNLKLTVDGELFLKRVKPLVGGLEEAHQELLEYGLEPKGCLKISAPSAFGRAVVMPIIAKLLDEYPQLTIELVLTDRIVDLVGEGFDAVIRSGNIQDSRVIARPLKAAGWVTVASPKYLNTYGSPKTLEELPAHNCMQVRNPVTGQLFPWTFRNNERDKDFPIRGSLVVDHGDPLVEAALLSIGMAQLMTFFVEDYLKDGLLTPVLNEYARSSTPLTLLYPSARHRSAKLMMFRDALLEHWGGRE</sequence>
<dbReference type="PANTHER" id="PTHR30537:SF5">
    <property type="entry name" value="HTH-TYPE TRANSCRIPTIONAL ACTIVATOR TTDR-RELATED"/>
    <property type="match status" value="1"/>
</dbReference>
<dbReference type="FunFam" id="1.10.10.10:FF:000001">
    <property type="entry name" value="LysR family transcriptional regulator"/>
    <property type="match status" value="1"/>
</dbReference>
<dbReference type="InterPro" id="IPR005119">
    <property type="entry name" value="LysR_subst-bd"/>
</dbReference>
<dbReference type="InterPro" id="IPR000847">
    <property type="entry name" value="LysR_HTH_N"/>
</dbReference>
<organism evidence="6">
    <name type="scientific">Marinomonas sp. (strain MWYL1)</name>
    <dbReference type="NCBI Taxonomy" id="400668"/>
    <lineage>
        <taxon>Bacteria</taxon>
        <taxon>Pseudomonadati</taxon>
        <taxon>Pseudomonadota</taxon>
        <taxon>Gammaproteobacteria</taxon>
        <taxon>Oceanospirillales</taxon>
        <taxon>Oceanospirillaceae</taxon>
        <taxon>Marinomonas</taxon>
    </lineage>
</organism>
<dbReference type="AlphaFoldDB" id="A6VXM9"/>
<dbReference type="OrthoDB" id="9815676at2"/>
<keyword evidence="2" id="KW-0805">Transcription regulation</keyword>
<dbReference type="InterPro" id="IPR036390">
    <property type="entry name" value="WH_DNA-bd_sf"/>
</dbReference>
<dbReference type="GO" id="GO:0003700">
    <property type="term" value="F:DNA-binding transcription factor activity"/>
    <property type="evidence" value="ECO:0007669"/>
    <property type="project" value="InterPro"/>
</dbReference>
<evidence type="ECO:0000256" key="1">
    <source>
        <dbReference type="ARBA" id="ARBA00009437"/>
    </source>
</evidence>
<dbReference type="STRING" id="400668.Mmwyl1_2286"/>
<dbReference type="GO" id="GO:0006351">
    <property type="term" value="P:DNA-templated transcription"/>
    <property type="evidence" value="ECO:0007669"/>
    <property type="project" value="TreeGrafter"/>
</dbReference>
<dbReference type="KEGG" id="mmw:Mmwyl1_2286"/>
<dbReference type="Gene3D" id="3.40.190.290">
    <property type="match status" value="1"/>
</dbReference>
<name>A6VXM9_MARMS</name>
<reference evidence="6" key="1">
    <citation type="submission" date="2007-06" db="EMBL/GenBank/DDBJ databases">
        <title>Complete sequence of Marinomonas sp. MWYL1.</title>
        <authorList>
            <consortium name="US DOE Joint Genome Institute"/>
            <person name="Copeland A."/>
            <person name="Lucas S."/>
            <person name="Lapidus A."/>
            <person name="Barry K."/>
            <person name="Glavina del Rio T."/>
            <person name="Dalin E."/>
            <person name="Tice H."/>
            <person name="Pitluck S."/>
            <person name="Kiss H."/>
            <person name="Brettin T."/>
            <person name="Bruce D."/>
            <person name="Detter J.C."/>
            <person name="Han C."/>
            <person name="Schmutz J."/>
            <person name="Larimer F."/>
            <person name="Land M."/>
            <person name="Hauser L."/>
            <person name="Kyrpides N."/>
            <person name="Kim E."/>
            <person name="Johnston A.W.B."/>
            <person name="Todd J.D."/>
            <person name="Rogers R."/>
            <person name="Wexler M."/>
            <person name="Bond P.L."/>
            <person name="Li Y."/>
            <person name="Richardson P."/>
        </authorList>
    </citation>
    <scope>NUCLEOTIDE SEQUENCE [LARGE SCALE GENOMIC DNA]</scope>
    <source>
        <strain evidence="6">MWYL1</strain>
    </source>
</reference>
<feature type="domain" description="HTH lysR-type" evidence="5">
    <location>
        <begin position="7"/>
        <end position="64"/>
    </location>
</feature>
<dbReference type="CDD" id="cd08422">
    <property type="entry name" value="PBP2_CrgA_like"/>
    <property type="match status" value="1"/>
</dbReference>
<dbReference type="InterPro" id="IPR036388">
    <property type="entry name" value="WH-like_DNA-bd_sf"/>
</dbReference>
<evidence type="ECO:0000313" key="6">
    <source>
        <dbReference type="EMBL" id="ABR71208.1"/>
    </source>
</evidence>
<dbReference type="Pfam" id="PF03466">
    <property type="entry name" value="LysR_substrate"/>
    <property type="match status" value="1"/>
</dbReference>
<dbReference type="Pfam" id="PF00126">
    <property type="entry name" value="HTH_1"/>
    <property type="match status" value="1"/>
</dbReference>
<evidence type="ECO:0000256" key="4">
    <source>
        <dbReference type="ARBA" id="ARBA00023163"/>
    </source>
</evidence>
<evidence type="ECO:0000259" key="5">
    <source>
        <dbReference type="PROSITE" id="PS50931"/>
    </source>
</evidence>
<protein>
    <submittedName>
        <fullName evidence="6">Transcriptional regulator, LysR family</fullName>
        <ecNumber evidence="6">4.2.1.1</ecNumber>
    </submittedName>
</protein>
<dbReference type="SUPFAM" id="SSF53850">
    <property type="entry name" value="Periplasmic binding protein-like II"/>
    <property type="match status" value="1"/>
</dbReference>
<evidence type="ECO:0000256" key="2">
    <source>
        <dbReference type="ARBA" id="ARBA00023015"/>
    </source>
</evidence>
<keyword evidence="4" id="KW-0804">Transcription</keyword>
<dbReference type="InterPro" id="IPR058163">
    <property type="entry name" value="LysR-type_TF_proteobact-type"/>
</dbReference>
<dbReference type="PRINTS" id="PR00039">
    <property type="entry name" value="HTHLYSR"/>
</dbReference>
<keyword evidence="3" id="KW-0238">DNA-binding</keyword>
<dbReference type="EC" id="4.2.1.1" evidence="6"/>
<proteinExistence type="inferred from homology"/>
<dbReference type="EMBL" id="CP000749">
    <property type="protein sequence ID" value="ABR71208.1"/>
    <property type="molecule type" value="Genomic_DNA"/>
</dbReference>
<gene>
    <name evidence="6" type="ordered locus">Mmwyl1_2286</name>
</gene>